<organism evidence="1 2">
    <name type="scientific">Glaciimonas immobilis</name>
    <dbReference type="NCBI Taxonomy" id="728004"/>
    <lineage>
        <taxon>Bacteria</taxon>
        <taxon>Pseudomonadati</taxon>
        <taxon>Pseudomonadota</taxon>
        <taxon>Betaproteobacteria</taxon>
        <taxon>Burkholderiales</taxon>
        <taxon>Oxalobacteraceae</taxon>
        <taxon>Glaciimonas</taxon>
    </lineage>
</organism>
<reference evidence="1 2" key="1">
    <citation type="submission" date="2020-08" db="EMBL/GenBank/DDBJ databases">
        <title>Genomic Encyclopedia of Type Strains, Phase IV (KMG-IV): sequencing the most valuable type-strain genomes for metagenomic binning, comparative biology and taxonomic classification.</title>
        <authorList>
            <person name="Goeker M."/>
        </authorList>
    </citation>
    <scope>NUCLEOTIDE SEQUENCE [LARGE SCALE GENOMIC DNA]</scope>
    <source>
        <strain evidence="1 2">DSM 23240</strain>
    </source>
</reference>
<comment type="caution">
    <text evidence="1">The sequence shown here is derived from an EMBL/GenBank/DDBJ whole genome shotgun (WGS) entry which is preliminary data.</text>
</comment>
<sequence>MRRGSQISSFAMAGFCAEFRAHHSDVRMGASE</sequence>
<evidence type="ECO:0000313" key="2">
    <source>
        <dbReference type="Proteomes" id="UP000571084"/>
    </source>
</evidence>
<dbReference type="AlphaFoldDB" id="A0A840RVM5"/>
<keyword evidence="2" id="KW-1185">Reference proteome</keyword>
<evidence type="ECO:0000313" key="1">
    <source>
        <dbReference type="EMBL" id="MBB5200936.1"/>
    </source>
</evidence>
<proteinExistence type="predicted"/>
<protein>
    <submittedName>
        <fullName evidence="1">Uncharacterized protein</fullName>
    </submittedName>
</protein>
<accession>A0A840RVM5</accession>
<dbReference type="EMBL" id="JACHHQ010000005">
    <property type="protein sequence ID" value="MBB5200936.1"/>
    <property type="molecule type" value="Genomic_DNA"/>
</dbReference>
<name>A0A840RVM5_9BURK</name>
<dbReference type="Proteomes" id="UP000571084">
    <property type="component" value="Unassembled WGS sequence"/>
</dbReference>
<gene>
    <name evidence="1" type="ORF">HNR39_002778</name>
</gene>